<feature type="domain" description="Glycosyltransferase subfamily 4-like N-terminal" evidence="2">
    <location>
        <begin position="14"/>
        <end position="189"/>
    </location>
</feature>
<comment type="caution">
    <text evidence="3">The sequence shown here is derived from an EMBL/GenBank/DDBJ whole genome shotgun (WGS) entry which is preliminary data.</text>
</comment>
<dbReference type="InterPro" id="IPR001296">
    <property type="entry name" value="Glyco_trans_1"/>
</dbReference>
<dbReference type="PANTHER" id="PTHR45947:SF3">
    <property type="entry name" value="SULFOQUINOVOSYL TRANSFERASE SQD2"/>
    <property type="match status" value="1"/>
</dbReference>
<dbReference type="InterPro" id="IPR050194">
    <property type="entry name" value="Glycosyltransferase_grp1"/>
</dbReference>
<gene>
    <name evidence="3" type="ORF">A2750_01845</name>
</gene>
<dbReference type="Pfam" id="PF13439">
    <property type="entry name" value="Glyco_transf_4"/>
    <property type="match status" value="1"/>
</dbReference>
<dbReference type="AlphaFoldDB" id="A0A1F8F5N2"/>
<dbReference type="Gene3D" id="3.40.50.2000">
    <property type="entry name" value="Glycogen Phosphorylase B"/>
    <property type="match status" value="2"/>
</dbReference>
<accession>A0A1F8F5N2</accession>
<feature type="domain" description="Glycosyl transferase family 1" evidence="1">
    <location>
        <begin position="196"/>
        <end position="330"/>
    </location>
</feature>
<proteinExistence type="predicted"/>
<dbReference type="Proteomes" id="UP000178023">
    <property type="component" value="Unassembled WGS sequence"/>
</dbReference>
<reference evidence="3 4" key="1">
    <citation type="journal article" date="2016" name="Nat. Commun.">
        <title>Thousands of microbial genomes shed light on interconnected biogeochemical processes in an aquifer system.</title>
        <authorList>
            <person name="Anantharaman K."/>
            <person name="Brown C.T."/>
            <person name="Hug L.A."/>
            <person name="Sharon I."/>
            <person name="Castelle C.J."/>
            <person name="Probst A.J."/>
            <person name="Thomas B.C."/>
            <person name="Singh A."/>
            <person name="Wilkins M.J."/>
            <person name="Karaoz U."/>
            <person name="Brodie E.L."/>
            <person name="Williams K.H."/>
            <person name="Hubbard S.S."/>
            <person name="Banfield J.F."/>
        </authorList>
    </citation>
    <scope>NUCLEOTIDE SEQUENCE [LARGE SCALE GENOMIC DNA]</scope>
</reference>
<protein>
    <submittedName>
        <fullName evidence="3">Uncharacterized protein</fullName>
    </submittedName>
</protein>
<dbReference type="GO" id="GO:0016757">
    <property type="term" value="F:glycosyltransferase activity"/>
    <property type="evidence" value="ECO:0007669"/>
    <property type="project" value="InterPro"/>
</dbReference>
<dbReference type="Pfam" id="PF00534">
    <property type="entry name" value="Glycos_transf_1"/>
    <property type="match status" value="1"/>
</dbReference>
<dbReference type="PANTHER" id="PTHR45947">
    <property type="entry name" value="SULFOQUINOVOSYL TRANSFERASE SQD2"/>
    <property type="match status" value="1"/>
</dbReference>
<sequence length="360" mass="40781">MKIALAHDYLNQFGGAERVLKVLCELFPDAPIYTLFYDRDAIGDIFAGHEIRTSFLQKVPGVKKYHRFFPLLMPLAIEQFDFSDFDIVLSVAASFAKGIITKPTTCHVCYCLTPPRFLWDSSQKFVEDFGYPGFIKKLLPPSVSYLRVWDREASLRVDEFVAISDFVKDRVKKYYLQNAEVIYPPVDISQFNVSHNHNGYFLMVGRLVAYKKFDLAIRAFNKLGLPLKIAGTGVEMNSLKKMAGFNIEFLDCVGDEKLAELYSGARALIFPQEEDFGIVPLEAMASGKPVIAYRGGGALETVADGQTGIFFDQQGPDFLIEAIRRFENMHFGPKLCRAQAEKFSTEIFKKNILNFLDSKF</sequence>
<dbReference type="SUPFAM" id="SSF53756">
    <property type="entry name" value="UDP-Glycosyltransferase/glycogen phosphorylase"/>
    <property type="match status" value="1"/>
</dbReference>
<evidence type="ECO:0000259" key="1">
    <source>
        <dbReference type="Pfam" id="PF00534"/>
    </source>
</evidence>
<name>A0A1F8F5N2_9BACT</name>
<dbReference type="EMBL" id="MGJL01000004">
    <property type="protein sequence ID" value="OGN08443.1"/>
    <property type="molecule type" value="Genomic_DNA"/>
</dbReference>
<evidence type="ECO:0000313" key="3">
    <source>
        <dbReference type="EMBL" id="OGN08443.1"/>
    </source>
</evidence>
<organism evidence="3 4">
    <name type="scientific">Candidatus Yanofskybacteria bacterium RIFCSPHIGHO2_01_FULL_45_42</name>
    <dbReference type="NCBI Taxonomy" id="1802671"/>
    <lineage>
        <taxon>Bacteria</taxon>
        <taxon>Candidatus Yanofskyibacteriota</taxon>
    </lineage>
</organism>
<dbReference type="InterPro" id="IPR028098">
    <property type="entry name" value="Glyco_trans_4-like_N"/>
</dbReference>
<evidence type="ECO:0000313" key="4">
    <source>
        <dbReference type="Proteomes" id="UP000178023"/>
    </source>
</evidence>
<evidence type="ECO:0000259" key="2">
    <source>
        <dbReference type="Pfam" id="PF13439"/>
    </source>
</evidence>